<dbReference type="InterPro" id="IPR004827">
    <property type="entry name" value="bZIP"/>
</dbReference>
<dbReference type="GO" id="GO:0006351">
    <property type="term" value="P:DNA-templated transcription"/>
    <property type="evidence" value="ECO:0007669"/>
    <property type="project" value="InterPro"/>
</dbReference>
<dbReference type="PANTHER" id="PTHR45693">
    <property type="entry name" value="TRANSCRIPTION FACTOR TGA9"/>
    <property type="match status" value="1"/>
</dbReference>
<evidence type="ECO:0000256" key="2">
    <source>
        <dbReference type="ARBA" id="ARBA00007163"/>
    </source>
</evidence>
<accession>A0A1D6N6N6</accession>
<dbReference type="FunFam" id="1.20.5.170:FF:000019">
    <property type="entry name" value="BZIP family transcription factor"/>
    <property type="match status" value="1"/>
</dbReference>
<dbReference type="InterPro" id="IPR025422">
    <property type="entry name" value="TGA_domain"/>
</dbReference>
<dbReference type="GO" id="GO:0005634">
    <property type="term" value="C:nucleus"/>
    <property type="evidence" value="ECO:0007669"/>
    <property type="project" value="UniProtKB-SubCell"/>
</dbReference>
<feature type="region of interest" description="Disordered" evidence="8">
    <location>
        <begin position="270"/>
        <end position="294"/>
    </location>
</feature>
<dbReference type="PROSITE" id="PS50217">
    <property type="entry name" value="BZIP"/>
    <property type="match status" value="1"/>
</dbReference>
<keyword evidence="5" id="KW-0804">Transcription</keyword>
<dbReference type="GO" id="GO:0003700">
    <property type="term" value="F:DNA-binding transcription factor activity"/>
    <property type="evidence" value="ECO:0007669"/>
    <property type="project" value="InterPro"/>
</dbReference>
<dbReference type="PROSITE" id="PS51806">
    <property type="entry name" value="DOG1"/>
    <property type="match status" value="1"/>
</dbReference>
<keyword evidence="6" id="KW-0539">Nucleus</keyword>
<keyword evidence="4" id="KW-0238">DNA-binding</keyword>
<comment type="similarity">
    <text evidence="2">Belongs to the bZIP family.</text>
</comment>
<feature type="compositionally biased region" description="Polar residues" evidence="8">
    <location>
        <begin position="190"/>
        <end position="217"/>
    </location>
</feature>
<proteinExistence type="inferred from homology"/>
<sequence>MVQGEESSWRMERAALPLNQALAYGVQAHAAAAAAPPTCFLYNFALLYSPSPPPTALPAGLLLVVELAVAMVQGEESSWRMERAALPLNQLALAYGVQAHAAAAAAAAAPPTCFLDFQPAAASAAYFGFGELEEALIHGGGAASAGGGVDPGVIIKNDVAQAKSAAGYLAGAGTGRPPTLEIFPSWPMRHQQQLHSGNSQSVGSTGTDSSSAQNTMSQMELVSPASSAPRQEVMMVTTDDYSYKPGLAAAPAAAAPPSFQQHHPLPLQLHGGEGGGDHDKRKHGSTRKDGKLVDAKTERRLAQNREAARKSRLRKKAYVQQLETSRIRLQQVEHELQRARSQGLFVGGCSAAGDMSSGNAQHRPSASSIHSQYHCSKASSFLPCSCGLQLQLSCRSRSRPQRGAAMFDMEYARWLDDDTKRLAELRGGLQAHLLDGNLGLIVEECMQHYDELFQLKAALARSDVFHLLTGSWATPAERCFFWMGGFRPSELLKILIPQLDPLTEQQLLGICNLQQSSEQAEEALAQGLHQLHQSLADTVAAGTLNDGAAAPNYMNIMAVALEKLASLENFYQQADNLRHQTLHQMRRILTTRQAARCFLSIGEYYSRLRALSNLWASRPRDNFIGTESLSPTATELQALHHQQQNQFAGF</sequence>
<evidence type="ECO:0000256" key="1">
    <source>
        <dbReference type="ARBA" id="ARBA00004123"/>
    </source>
</evidence>
<evidence type="ECO:0000256" key="3">
    <source>
        <dbReference type="ARBA" id="ARBA00023015"/>
    </source>
</evidence>
<reference evidence="9" key="1">
    <citation type="submission" date="2015-12" db="EMBL/GenBank/DDBJ databases">
        <title>Update maize B73 reference genome by single molecule sequencing technologies.</title>
        <authorList>
            <consortium name="Maize Genome Sequencing Project"/>
            <person name="Ware D."/>
        </authorList>
    </citation>
    <scope>NUCLEOTIDE SEQUENCE [LARGE SCALE GENOMIC DNA]</scope>
    <source>
        <tissue evidence="9">Seedling</tissue>
    </source>
</reference>
<keyword evidence="7" id="KW-0175">Coiled coil</keyword>
<feature type="coiled-coil region" evidence="7">
    <location>
        <begin position="315"/>
        <end position="342"/>
    </location>
</feature>
<protein>
    <submittedName>
        <fullName evidence="9">Basic leucine zipper protein</fullName>
    </submittedName>
</protein>
<keyword evidence="3" id="KW-0805">Transcription regulation</keyword>
<evidence type="ECO:0000256" key="8">
    <source>
        <dbReference type="SAM" id="MobiDB-lite"/>
    </source>
</evidence>
<name>A0A1D6N6N6_MAIZE</name>
<dbReference type="InterPro" id="IPR046347">
    <property type="entry name" value="bZIP_sf"/>
</dbReference>
<comment type="subcellular location">
    <subcellularLocation>
        <location evidence="1">Nucleus</location>
    </subcellularLocation>
</comment>
<dbReference type="SUPFAM" id="SSF57959">
    <property type="entry name" value="Leucine zipper domain"/>
    <property type="match status" value="1"/>
</dbReference>
<gene>
    <name evidence="9" type="ORF">ZEAMMB73_Zm00001d042777</name>
</gene>
<dbReference type="PANTHER" id="PTHR45693:SF9">
    <property type="entry name" value="TRANSCRIPTION FACTOR TGA9"/>
    <property type="match status" value="1"/>
</dbReference>
<dbReference type="ExpressionAtlas" id="A0A1D6N6N6">
    <property type="expression patterns" value="baseline and differential"/>
</dbReference>
<feature type="region of interest" description="Disordered" evidence="8">
    <location>
        <begin position="189"/>
        <end position="217"/>
    </location>
</feature>
<evidence type="ECO:0000256" key="6">
    <source>
        <dbReference type="ARBA" id="ARBA00023242"/>
    </source>
</evidence>
<organism evidence="9">
    <name type="scientific">Zea mays</name>
    <name type="common">Maize</name>
    <dbReference type="NCBI Taxonomy" id="4577"/>
    <lineage>
        <taxon>Eukaryota</taxon>
        <taxon>Viridiplantae</taxon>
        <taxon>Streptophyta</taxon>
        <taxon>Embryophyta</taxon>
        <taxon>Tracheophyta</taxon>
        <taxon>Spermatophyta</taxon>
        <taxon>Magnoliopsida</taxon>
        <taxon>Liliopsida</taxon>
        <taxon>Poales</taxon>
        <taxon>Poaceae</taxon>
        <taxon>PACMAD clade</taxon>
        <taxon>Panicoideae</taxon>
        <taxon>Andropogonodae</taxon>
        <taxon>Andropogoneae</taxon>
        <taxon>Tripsacinae</taxon>
        <taxon>Zea</taxon>
    </lineage>
</organism>
<evidence type="ECO:0000256" key="7">
    <source>
        <dbReference type="SAM" id="Coils"/>
    </source>
</evidence>
<dbReference type="Gene3D" id="1.20.5.170">
    <property type="match status" value="1"/>
</dbReference>
<dbReference type="Pfam" id="PF14144">
    <property type="entry name" value="DOG1"/>
    <property type="match status" value="1"/>
</dbReference>
<dbReference type="Pfam" id="PF00170">
    <property type="entry name" value="bZIP_1"/>
    <property type="match status" value="1"/>
</dbReference>
<evidence type="ECO:0000256" key="5">
    <source>
        <dbReference type="ARBA" id="ARBA00023163"/>
    </source>
</evidence>
<evidence type="ECO:0000313" key="9">
    <source>
        <dbReference type="EMBL" id="ONM36256.1"/>
    </source>
</evidence>
<dbReference type="GO" id="GO:0043565">
    <property type="term" value="F:sequence-specific DNA binding"/>
    <property type="evidence" value="ECO:0007669"/>
    <property type="project" value="InterPro"/>
</dbReference>
<dbReference type="SMART" id="SM00338">
    <property type="entry name" value="BRLZ"/>
    <property type="match status" value="1"/>
</dbReference>
<dbReference type="AlphaFoldDB" id="A0A1D6N6N6"/>
<evidence type="ECO:0000256" key="4">
    <source>
        <dbReference type="ARBA" id="ARBA00023125"/>
    </source>
</evidence>
<dbReference type="EMBL" id="CM007649">
    <property type="protein sequence ID" value="ONM36256.1"/>
    <property type="molecule type" value="Genomic_DNA"/>
</dbReference>
<dbReference type="PROSITE" id="PS00036">
    <property type="entry name" value="BZIP_BASIC"/>
    <property type="match status" value="1"/>
</dbReference>